<keyword evidence="2" id="KW-1185">Reference proteome</keyword>
<comment type="caution">
    <text evidence="1">The sequence shown here is derived from an EMBL/GenBank/DDBJ whole genome shotgun (WGS) entry which is preliminary data.</text>
</comment>
<evidence type="ECO:0000313" key="1">
    <source>
        <dbReference type="EMBL" id="NYI83448.1"/>
    </source>
</evidence>
<dbReference type="AlphaFoldDB" id="A0A853AHH2"/>
<accession>A0A853AHH2</accession>
<organism evidence="1 2">
    <name type="scientific">Saccharopolyspora hordei</name>
    <dbReference type="NCBI Taxonomy" id="1838"/>
    <lineage>
        <taxon>Bacteria</taxon>
        <taxon>Bacillati</taxon>
        <taxon>Actinomycetota</taxon>
        <taxon>Actinomycetes</taxon>
        <taxon>Pseudonocardiales</taxon>
        <taxon>Pseudonocardiaceae</taxon>
        <taxon>Saccharopolyspora</taxon>
    </lineage>
</organism>
<name>A0A853AHH2_9PSEU</name>
<evidence type="ECO:0000313" key="2">
    <source>
        <dbReference type="Proteomes" id="UP000587002"/>
    </source>
</evidence>
<dbReference type="Proteomes" id="UP000587002">
    <property type="component" value="Unassembled WGS sequence"/>
</dbReference>
<gene>
    <name evidence="1" type="ORF">HNR68_002078</name>
</gene>
<dbReference type="RefSeq" id="WP_179719920.1">
    <property type="nucleotide sequence ID" value="NZ_BAABFH010000001.1"/>
</dbReference>
<sequence>MRVRNEGARAYNVVLSQITAQHNGRVPQQDLAAGDVVPDVEVPSGDDVIYTSVFEIGSEPGELQVSVQPSPFTQDTVYFVGQV</sequence>
<protein>
    <recommendedName>
        <fullName evidence="3">DUF4352 domain-containing protein</fullName>
    </recommendedName>
</protein>
<proteinExistence type="predicted"/>
<dbReference type="EMBL" id="JACCFJ010000001">
    <property type="protein sequence ID" value="NYI83448.1"/>
    <property type="molecule type" value="Genomic_DNA"/>
</dbReference>
<reference evidence="1 2" key="1">
    <citation type="submission" date="2020-07" db="EMBL/GenBank/DDBJ databases">
        <title>Sequencing the genomes of 1000 actinobacteria strains.</title>
        <authorList>
            <person name="Klenk H.-P."/>
        </authorList>
    </citation>
    <scope>NUCLEOTIDE SEQUENCE [LARGE SCALE GENOMIC DNA]</scope>
    <source>
        <strain evidence="1 2">DSM 44065</strain>
    </source>
</reference>
<evidence type="ECO:0008006" key="3">
    <source>
        <dbReference type="Google" id="ProtNLM"/>
    </source>
</evidence>